<feature type="transmembrane region" description="Helical" evidence="6">
    <location>
        <begin position="60"/>
        <end position="78"/>
    </location>
</feature>
<dbReference type="Pfam" id="PF03348">
    <property type="entry name" value="Serinc"/>
    <property type="match status" value="1"/>
</dbReference>
<dbReference type="InterPro" id="IPR005016">
    <property type="entry name" value="TDE1/TMS"/>
</dbReference>
<comment type="subcellular location">
    <subcellularLocation>
        <location evidence="1">Membrane</location>
        <topology evidence="1">Multi-pass membrane protein</topology>
    </subcellularLocation>
</comment>
<feature type="transmembrane region" description="Helical" evidence="6">
    <location>
        <begin position="22"/>
        <end position="48"/>
    </location>
</feature>
<dbReference type="PANTHER" id="PTHR10383:SF51">
    <property type="entry name" value="SERINE INCORPORATOR 3"/>
    <property type="match status" value="1"/>
</dbReference>
<dbReference type="AlphaFoldDB" id="A0AAE0UNM0"/>
<comment type="similarity">
    <text evidence="2">Belongs to the TDE1 family.</text>
</comment>
<evidence type="ECO:0000256" key="5">
    <source>
        <dbReference type="ARBA" id="ARBA00023136"/>
    </source>
</evidence>
<name>A0AAE0UNM0_9TELE</name>
<evidence type="ECO:0000256" key="6">
    <source>
        <dbReference type="SAM" id="Phobius"/>
    </source>
</evidence>
<evidence type="ECO:0000313" key="8">
    <source>
        <dbReference type="Proteomes" id="UP001274896"/>
    </source>
</evidence>
<evidence type="ECO:0000256" key="4">
    <source>
        <dbReference type="ARBA" id="ARBA00022989"/>
    </source>
</evidence>
<sequence length="272" mass="31226">MDFVHSLSESWLDKKKNQNAKLWGCALVSITSLNYSLSIPGVVLMFMFFARPEKCSLNRFFISFNLILCIIASVISVLEKVRKRLPASGLMQSSFITLYTMYLTWSAMTNEPEKSCNPGLLNLFQQDLALNSSSTNRTLVERPEHPYFLAEDTQSIVGLLMFVLCILFSSIRSSSTSQVNKFLLTPSNPETMDYSTGSLHEPEGPRRVIDNERDGIQYSYSFFHMQLFLASLYIMMTLTNWYIKILVWYSVVSPLRSELFTSFSFNNIFIDF</sequence>
<proteinExistence type="inferred from homology"/>
<keyword evidence="3 6" id="KW-0812">Transmembrane</keyword>
<protein>
    <recommendedName>
        <fullName evidence="9">Serine incorporator 3</fullName>
    </recommendedName>
</protein>
<reference evidence="7" key="1">
    <citation type="submission" date="2023-06" db="EMBL/GenBank/DDBJ databases">
        <title>Male Hemibagrus guttatus genome.</title>
        <authorList>
            <person name="Bian C."/>
        </authorList>
    </citation>
    <scope>NUCLEOTIDE SEQUENCE</scope>
    <source>
        <strain evidence="7">Male_cb2023</strain>
        <tissue evidence="7">Muscle</tissue>
    </source>
</reference>
<feature type="transmembrane region" description="Helical" evidence="6">
    <location>
        <begin position="153"/>
        <end position="171"/>
    </location>
</feature>
<keyword evidence="8" id="KW-1185">Reference proteome</keyword>
<organism evidence="7 8">
    <name type="scientific">Hemibagrus guttatus</name>
    <dbReference type="NCBI Taxonomy" id="175788"/>
    <lineage>
        <taxon>Eukaryota</taxon>
        <taxon>Metazoa</taxon>
        <taxon>Chordata</taxon>
        <taxon>Craniata</taxon>
        <taxon>Vertebrata</taxon>
        <taxon>Euteleostomi</taxon>
        <taxon>Actinopterygii</taxon>
        <taxon>Neopterygii</taxon>
        <taxon>Teleostei</taxon>
        <taxon>Ostariophysi</taxon>
        <taxon>Siluriformes</taxon>
        <taxon>Bagridae</taxon>
        <taxon>Hemibagrus</taxon>
    </lineage>
</organism>
<dbReference type="PANTHER" id="PTHR10383">
    <property type="entry name" value="SERINE INCORPORATOR"/>
    <property type="match status" value="1"/>
</dbReference>
<feature type="transmembrane region" description="Helical" evidence="6">
    <location>
        <begin position="227"/>
        <end position="251"/>
    </location>
</feature>
<evidence type="ECO:0000256" key="2">
    <source>
        <dbReference type="ARBA" id="ARBA00006665"/>
    </source>
</evidence>
<dbReference type="GO" id="GO:0016020">
    <property type="term" value="C:membrane"/>
    <property type="evidence" value="ECO:0007669"/>
    <property type="project" value="UniProtKB-SubCell"/>
</dbReference>
<accession>A0AAE0UNM0</accession>
<evidence type="ECO:0008006" key="9">
    <source>
        <dbReference type="Google" id="ProtNLM"/>
    </source>
</evidence>
<evidence type="ECO:0000256" key="1">
    <source>
        <dbReference type="ARBA" id="ARBA00004141"/>
    </source>
</evidence>
<keyword evidence="5 6" id="KW-0472">Membrane</keyword>
<feature type="transmembrane region" description="Helical" evidence="6">
    <location>
        <begin position="85"/>
        <end position="105"/>
    </location>
</feature>
<dbReference type="Proteomes" id="UP001274896">
    <property type="component" value="Unassembled WGS sequence"/>
</dbReference>
<evidence type="ECO:0000256" key="3">
    <source>
        <dbReference type="ARBA" id="ARBA00022692"/>
    </source>
</evidence>
<comment type="caution">
    <text evidence="7">The sequence shown here is derived from an EMBL/GenBank/DDBJ whole genome shotgun (WGS) entry which is preliminary data.</text>
</comment>
<dbReference type="EMBL" id="JAUCMX010000023">
    <property type="protein sequence ID" value="KAK3512356.1"/>
    <property type="molecule type" value="Genomic_DNA"/>
</dbReference>
<keyword evidence="4 6" id="KW-1133">Transmembrane helix</keyword>
<gene>
    <name evidence="7" type="ORF">QTP70_006275</name>
</gene>
<evidence type="ECO:0000313" key="7">
    <source>
        <dbReference type="EMBL" id="KAK3512356.1"/>
    </source>
</evidence>